<dbReference type="EMBL" id="NXIC01000001">
    <property type="protein sequence ID" value="RXI26659.1"/>
    <property type="molecule type" value="Genomic_DNA"/>
</dbReference>
<evidence type="ECO:0000313" key="3">
    <source>
        <dbReference type="EMBL" id="RXI26659.1"/>
    </source>
</evidence>
<evidence type="ECO:0000313" key="2">
    <source>
        <dbReference type="EMBL" id="AXX84423.1"/>
    </source>
</evidence>
<reference evidence="3 5" key="1">
    <citation type="submission" date="2017-09" db="EMBL/GenBank/DDBJ databases">
        <title>Genomics of the genus Arcobacter.</title>
        <authorList>
            <person name="Perez-Cataluna A."/>
            <person name="Figueras M.J."/>
            <person name="Salas-Masso N."/>
        </authorList>
    </citation>
    <scope>NUCLEOTIDE SEQUENCE [LARGE SCALE GENOMIC DNA]</scope>
    <source>
        <strain evidence="3 5">LMG 6621</strain>
    </source>
</reference>
<proteinExistence type="predicted"/>
<feature type="transmembrane region" description="Helical" evidence="1">
    <location>
        <begin position="66"/>
        <end position="91"/>
    </location>
</feature>
<gene>
    <name evidence="2" type="ORF">ASKIR_0594</name>
    <name evidence="3" type="ORF">CP959_00745</name>
</gene>
<keyword evidence="1" id="KW-0812">Transmembrane</keyword>
<dbReference type="Proteomes" id="UP000262029">
    <property type="component" value="Chromosome"/>
</dbReference>
<keyword evidence="1" id="KW-1133">Transmembrane helix</keyword>
<keyword evidence="5" id="KW-1185">Reference proteome</keyword>
<sequence>MEIMLKIWDYWFFICSGIALFILYVEITTKVNGANGLIWLVITSLLACATLVLWFISIIFLELGTLFLYLFYSIMYFIIYIFLSVYLTNYFSNRSRRNRF</sequence>
<dbReference type="EMBL" id="CP032099">
    <property type="protein sequence ID" value="AXX84423.1"/>
    <property type="molecule type" value="Genomic_DNA"/>
</dbReference>
<evidence type="ECO:0000256" key="1">
    <source>
        <dbReference type="SAM" id="Phobius"/>
    </source>
</evidence>
<evidence type="ECO:0000313" key="4">
    <source>
        <dbReference type="Proteomes" id="UP000262029"/>
    </source>
</evidence>
<dbReference type="AlphaFoldDB" id="A0AAD0SLP4"/>
<organism evidence="2 4">
    <name type="scientific">Aliarcobacter skirrowii CCUG 10374</name>
    <dbReference type="NCBI Taxonomy" id="1032239"/>
    <lineage>
        <taxon>Bacteria</taxon>
        <taxon>Pseudomonadati</taxon>
        <taxon>Campylobacterota</taxon>
        <taxon>Epsilonproteobacteria</taxon>
        <taxon>Campylobacterales</taxon>
        <taxon>Arcobacteraceae</taxon>
        <taxon>Aliarcobacter</taxon>
    </lineage>
</organism>
<reference evidence="2 4" key="2">
    <citation type="submission" date="2018-08" db="EMBL/GenBank/DDBJ databases">
        <title>Complete genome of the Arcobacter skirrowii type strain LMG 6621.</title>
        <authorList>
            <person name="Miller W.G."/>
            <person name="Yee E."/>
            <person name="Bono J.L."/>
        </authorList>
    </citation>
    <scope>NUCLEOTIDE SEQUENCE [LARGE SCALE GENOMIC DNA]</scope>
    <source>
        <strain evidence="2 4">CCUG 10374</strain>
    </source>
</reference>
<feature type="transmembrane region" description="Helical" evidence="1">
    <location>
        <begin position="7"/>
        <end position="25"/>
    </location>
</feature>
<protein>
    <submittedName>
        <fullName evidence="2">Membrane protein</fullName>
    </submittedName>
</protein>
<name>A0AAD0SLP4_9BACT</name>
<feature type="transmembrane region" description="Helical" evidence="1">
    <location>
        <begin position="37"/>
        <end position="60"/>
    </location>
</feature>
<keyword evidence="1" id="KW-0472">Membrane</keyword>
<accession>A0AAD0SLP4</accession>
<evidence type="ECO:0000313" key="5">
    <source>
        <dbReference type="Proteomes" id="UP000290580"/>
    </source>
</evidence>
<dbReference type="Proteomes" id="UP000290580">
    <property type="component" value="Unassembled WGS sequence"/>
</dbReference>